<dbReference type="Proteomes" id="UP001162131">
    <property type="component" value="Unassembled WGS sequence"/>
</dbReference>
<proteinExistence type="predicted"/>
<protein>
    <submittedName>
        <fullName evidence="2">Uncharacterized protein</fullName>
    </submittedName>
</protein>
<sequence length="145" mass="16718">MNEPKNLHSSIVKKEHSSVSNLESLGRLHSPASRKHNTSKSSKNFRSMHTKKLSVPIISTYQINDDKLSLKIDTHVIKTPPNIDLKKSSSWKEGIRTKVTPKFHFNLQTGNCFELQAVENRIEAAKNKTFGKFQERNYQMQHFNK</sequence>
<gene>
    <name evidence="2" type="ORF">BSTOLATCC_MIC43432</name>
</gene>
<comment type="caution">
    <text evidence="2">The sequence shown here is derived from an EMBL/GenBank/DDBJ whole genome shotgun (WGS) entry which is preliminary data.</text>
</comment>
<feature type="region of interest" description="Disordered" evidence="1">
    <location>
        <begin position="1"/>
        <end position="48"/>
    </location>
</feature>
<reference evidence="2" key="1">
    <citation type="submission" date="2021-09" db="EMBL/GenBank/DDBJ databases">
        <authorList>
            <consortium name="AG Swart"/>
            <person name="Singh M."/>
            <person name="Singh A."/>
            <person name="Seah K."/>
            <person name="Emmerich C."/>
        </authorList>
    </citation>
    <scope>NUCLEOTIDE SEQUENCE</scope>
    <source>
        <strain evidence="2">ATCC30299</strain>
    </source>
</reference>
<organism evidence="2 3">
    <name type="scientific">Blepharisma stoltei</name>
    <dbReference type="NCBI Taxonomy" id="1481888"/>
    <lineage>
        <taxon>Eukaryota</taxon>
        <taxon>Sar</taxon>
        <taxon>Alveolata</taxon>
        <taxon>Ciliophora</taxon>
        <taxon>Postciliodesmatophora</taxon>
        <taxon>Heterotrichea</taxon>
        <taxon>Heterotrichida</taxon>
        <taxon>Blepharismidae</taxon>
        <taxon>Blepharisma</taxon>
    </lineage>
</organism>
<evidence type="ECO:0000256" key="1">
    <source>
        <dbReference type="SAM" id="MobiDB-lite"/>
    </source>
</evidence>
<keyword evidence="3" id="KW-1185">Reference proteome</keyword>
<dbReference type="EMBL" id="CAJZBQ010000043">
    <property type="protein sequence ID" value="CAG9327393.1"/>
    <property type="molecule type" value="Genomic_DNA"/>
</dbReference>
<evidence type="ECO:0000313" key="3">
    <source>
        <dbReference type="Proteomes" id="UP001162131"/>
    </source>
</evidence>
<accession>A0AAU9JSL5</accession>
<evidence type="ECO:0000313" key="2">
    <source>
        <dbReference type="EMBL" id="CAG9327393.1"/>
    </source>
</evidence>
<dbReference type="AlphaFoldDB" id="A0AAU9JSL5"/>
<name>A0AAU9JSL5_9CILI</name>